<dbReference type="InterPro" id="IPR036661">
    <property type="entry name" value="Luciferase-like_sf"/>
</dbReference>
<dbReference type="GO" id="GO:0016705">
    <property type="term" value="F:oxidoreductase activity, acting on paired donors, with incorporation or reduction of molecular oxygen"/>
    <property type="evidence" value="ECO:0007669"/>
    <property type="project" value="InterPro"/>
</dbReference>
<dbReference type="InterPro" id="IPR011251">
    <property type="entry name" value="Luciferase-like_dom"/>
</dbReference>
<evidence type="ECO:0000259" key="1">
    <source>
        <dbReference type="Pfam" id="PF00296"/>
    </source>
</evidence>
<dbReference type="Gene3D" id="3.20.20.30">
    <property type="entry name" value="Luciferase-like domain"/>
    <property type="match status" value="1"/>
</dbReference>
<feature type="domain" description="Luciferase-like" evidence="1">
    <location>
        <begin position="13"/>
        <end position="253"/>
    </location>
</feature>
<evidence type="ECO:0000313" key="3">
    <source>
        <dbReference type="Proteomes" id="UP000294564"/>
    </source>
</evidence>
<accession>A0A4R2NTE8</accession>
<sequence>MENIKIGLIDLGQRDDATSIEIVEQMIEYAVEADSAGFDKFWLAEHHYAHVKNHPYTNQDILLPILAGMTDQIKVGSAGVSLSLYSPYTVTCNYKLLANLYPNRIDLGLSKGLPDSEKIAQLAHPELTRKTNREIFNNNLEVISDLLENEDDNLANNQILIPPYKGTKPALWYLSTTFNSYKEAIKYKTNYCVSLFHNFGQSKEFDKEQINAFKSEYFEAHGIYPKIVISLAFYMADTMEEAETKVNEMTAYARSISAEAFIIEPVTTNRLQEIVQHYNEEYGLDEFVFYDVAGTHKEKLKNLHAIAEKFQMLTPVY</sequence>
<gene>
    <name evidence="2" type="ORF">EV195_105195</name>
</gene>
<dbReference type="PANTHER" id="PTHR30137">
    <property type="entry name" value="LUCIFERASE-LIKE MONOOXYGENASE"/>
    <property type="match status" value="1"/>
</dbReference>
<comment type="caution">
    <text evidence="2">The sequence shown here is derived from an EMBL/GenBank/DDBJ whole genome shotgun (WGS) entry which is preliminary data.</text>
</comment>
<dbReference type="OrthoDB" id="9780518at2"/>
<dbReference type="Proteomes" id="UP000294564">
    <property type="component" value="Unassembled WGS sequence"/>
</dbReference>
<reference evidence="2 3" key="1">
    <citation type="submission" date="2019-03" db="EMBL/GenBank/DDBJ databases">
        <title>Genomic Encyclopedia of Type Strains, Phase IV (KMG-IV): sequencing the most valuable type-strain genomes for metagenomic binning, comparative biology and taxonomic classification.</title>
        <authorList>
            <person name="Goeker M."/>
        </authorList>
    </citation>
    <scope>NUCLEOTIDE SEQUENCE [LARGE SCALE GENOMIC DNA]</scope>
    <source>
        <strain evidence="2 3">DSM 14836</strain>
    </source>
</reference>
<dbReference type="InterPro" id="IPR050766">
    <property type="entry name" value="Bact_Lucif_Oxidored"/>
</dbReference>
<dbReference type="SUPFAM" id="SSF51679">
    <property type="entry name" value="Bacterial luciferase-like"/>
    <property type="match status" value="1"/>
</dbReference>
<dbReference type="GO" id="GO:0005829">
    <property type="term" value="C:cytosol"/>
    <property type="evidence" value="ECO:0007669"/>
    <property type="project" value="TreeGrafter"/>
</dbReference>
<dbReference type="Pfam" id="PF00296">
    <property type="entry name" value="Bac_luciferase"/>
    <property type="match status" value="1"/>
</dbReference>
<keyword evidence="3" id="KW-1185">Reference proteome</keyword>
<evidence type="ECO:0000313" key="2">
    <source>
        <dbReference type="EMBL" id="TCP24764.1"/>
    </source>
</evidence>
<dbReference type="EMBL" id="SLXM01000005">
    <property type="protein sequence ID" value="TCP24764.1"/>
    <property type="molecule type" value="Genomic_DNA"/>
</dbReference>
<dbReference type="AlphaFoldDB" id="A0A4R2NTE8"/>
<proteinExistence type="predicted"/>
<organism evidence="2 3">
    <name type="scientific">Tenacibaculum skagerrakense</name>
    <dbReference type="NCBI Taxonomy" id="186571"/>
    <lineage>
        <taxon>Bacteria</taxon>
        <taxon>Pseudomonadati</taxon>
        <taxon>Bacteroidota</taxon>
        <taxon>Flavobacteriia</taxon>
        <taxon>Flavobacteriales</taxon>
        <taxon>Flavobacteriaceae</taxon>
        <taxon>Tenacibaculum</taxon>
    </lineage>
</organism>
<name>A0A4R2NTE8_9FLAO</name>
<dbReference type="PANTHER" id="PTHR30137:SF6">
    <property type="entry name" value="LUCIFERASE-LIKE MONOOXYGENASE"/>
    <property type="match status" value="1"/>
</dbReference>
<dbReference type="RefSeq" id="WP_132794812.1">
    <property type="nucleotide sequence ID" value="NZ_SLXM01000005.1"/>
</dbReference>
<protein>
    <submittedName>
        <fullName evidence="2">Luciferase family oxidoreductase group 1</fullName>
    </submittedName>
</protein>